<dbReference type="PANTHER" id="PTHR13774">
    <property type="entry name" value="PHENAZINE BIOSYNTHESIS PROTEIN"/>
    <property type="match status" value="1"/>
</dbReference>
<dbReference type="NCBIfam" id="TIGR00654">
    <property type="entry name" value="PhzF_family"/>
    <property type="match status" value="1"/>
</dbReference>
<comment type="similarity">
    <text evidence="1">Belongs to the PhzF family.</text>
</comment>
<evidence type="ECO:0000256" key="2">
    <source>
        <dbReference type="ARBA" id="ARBA00023235"/>
    </source>
</evidence>
<dbReference type="EMBL" id="CAKMMF010000024">
    <property type="protein sequence ID" value="CAH1215343.1"/>
    <property type="molecule type" value="Genomic_DNA"/>
</dbReference>
<dbReference type="EC" id="5.1.-.-" evidence="3"/>
<dbReference type="Pfam" id="PF02567">
    <property type="entry name" value="PhzC-PhzF"/>
    <property type="match status" value="1"/>
</dbReference>
<organism evidence="3 4">
    <name type="scientific">Paenibacillus plantiphilus</name>
    <dbReference type="NCBI Taxonomy" id="2905650"/>
    <lineage>
        <taxon>Bacteria</taxon>
        <taxon>Bacillati</taxon>
        <taxon>Bacillota</taxon>
        <taxon>Bacilli</taxon>
        <taxon>Bacillales</taxon>
        <taxon>Paenibacillaceae</taxon>
        <taxon>Paenibacillus</taxon>
    </lineage>
</organism>
<reference evidence="3" key="1">
    <citation type="submission" date="2022-01" db="EMBL/GenBank/DDBJ databases">
        <authorList>
            <person name="Criscuolo A."/>
        </authorList>
    </citation>
    <scope>NUCLEOTIDE SEQUENCE</scope>
    <source>
        <strain evidence="3">CIP111893</strain>
    </source>
</reference>
<sequence>MTVPIAIIDAFTSEPFRGNPAAVCLLEQEAQDEWMQNVAAEMNLSDTAFLLRQADGSYSLRWFTPQTEVDLCGHATLASAHYLWESGHLGDLQHQVSFHTRSGLLTAEKLDNGGVQLNFPAEPVEPIVAPEELIQALGLIPRYVGRNRMDYVVEVDSEETVRTLKPDYSLLGQVEARGVIITSRADGSHADSRFDFVSRAFFPAVGIKEDPVTGSAHCALAPYWQRRLRKNTLQAYQASPRGGSLQLQVEGNRVLMTGYAVTVLKGFLEV</sequence>
<keyword evidence="4" id="KW-1185">Reference proteome</keyword>
<dbReference type="PANTHER" id="PTHR13774:SF17">
    <property type="entry name" value="PHENAZINE BIOSYNTHESIS-LIKE DOMAIN-CONTAINING PROTEIN"/>
    <property type="match status" value="1"/>
</dbReference>
<proteinExistence type="inferred from homology"/>
<dbReference type="SUPFAM" id="SSF54506">
    <property type="entry name" value="Diaminopimelate epimerase-like"/>
    <property type="match status" value="1"/>
</dbReference>
<dbReference type="Gene3D" id="3.10.310.10">
    <property type="entry name" value="Diaminopimelate Epimerase, Chain A, domain 1"/>
    <property type="match status" value="2"/>
</dbReference>
<dbReference type="PIRSF" id="PIRSF016184">
    <property type="entry name" value="PhzC_PhzF"/>
    <property type="match status" value="1"/>
</dbReference>
<accession>A0ABN8GQF5</accession>
<gene>
    <name evidence="3" type="primary">yddE</name>
    <name evidence="3" type="ORF">PAECIP111893_03930</name>
</gene>
<evidence type="ECO:0000256" key="1">
    <source>
        <dbReference type="ARBA" id="ARBA00008270"/>
    </source>
</evidence>
<dbReference type="GO" id="GO:0016853">
    <property type="term" value="F:isomerase activity"/>
    <property type="evidence" value="ECO:0007669"/>
    <property type="project" value="UniProtKB-KW"/>
</dbReference>
<dbReference type="InterPro" id="IPR003719">
    <property type="entry name" value="Phenazine_PhzF-like"/>
</dbReference>
<dbReference type="Proteomes" id="UP000838686">
    <property type="component" value="Unassembled WGS sequence"/>
</dbReference>
<name>A0ABN8GQF5_9BACL</name>
<evidence type="ECO:0000313" key="3">
    <source>
        <dbReference type="EMBL" id="CAH1215343.1"/>
    </source>
</evidence>
<dbReference type="RefSeq" id="WP_236344283.1">
    <property type="nucleotide sequence ID" value="NZ_CAKMMF010000024.1"/>
</dbReference>
<comment type="caution">
    <text evidence="3">The sequence shown here is derived from an EMBL/GenBank/DDBJ whole genome shotgun (WGS) entry which is preliminary data.</text>
</comment>
<keyword evidence="2 3" id="KW-0413">Isomerase</keyword>
<protein>
    <submittedName>
        <fullName evidence="3">Isomerase YddE</fullName>
        <ecNumber evidence="3">5.1.-.-</ecNumber>
    </submittedName>
</protein>
<evidence type="ECO:0000313" key="4">
    <source>
        <dbReference type="Proteomes" id="UP000838686"/>
    </source>
</evidence>